<feature type="signal peptide" evidence="4">
    <location>
        <begin position="1"/>
        <end position="22"/>
    </location>
</feature>
<reference evidence="6 7" key="1">
    <citation type="journal article" date="2019" name="Anaerobe">
        <title>Detection of Robinsoniella peoriensis in multiple bone samples of a trauma patient.</title>
        <authorList>
            <person name="Schrottner P."/>
            <person name="Hartwich K."/>
            <person name="Bunk B."/>
            <person name="Schober I."/>
            <person name="Helbig S."/>
            <person name="Rudolph W.W."/>
            <person name="Gunzer F."/>
        </authorList>
    </citation>
    <scope>NUCLEOTIDE SEQUENCE [LARGE SCALE GENOMIC DNA]</scope>
    <source>
        <strain evidence="6 7">DSM 106044</strain>
    </source>
</reference>
<name>A0A4U8Q7E9_9FIRM</name>
<dbReference type="Pfam" id="PF06458">
    <property type="entry name" value="MucBP"/>
    <property type="match status" value="1"/>
</dbReference>
<gene>
    <name evidence="6" type="ORF">DSM106044_02922</name>
</gene>
<keyword evidence="7" id="KW-1185">Reference proteome</keyword>
<comment type="caution">
    <text evidence="6">The sequence shown here is derived from an EMBL/GenBank/DDBJ whole genome shotgun (WGS) entry which is preliminary data.</text>
</comment>
<dbReference type="RefSeq" id="WP_027295116.1">
    <property type="nucleotide sequence ID" value="NZ_QGQD01000057.1"/>
</dbReference>
<feature type="region of interest" description="Disordered" evidence="2">
    <location>
        <begin position="165"/>
        <end position="285"/>
    </location>
</feature>
<feature type="compositionally biased region" description="Acidic residues" evidence="2">
    <location>
        <begin position="270"/>
        <end position="285"/>
    </location>
</feature>
<proteinExistence type="predicted"/>
<dbReference type="AlphaFoldDB" id="A0A4U8Q7E9"/>
<dbReference type="EMBL" id="QGQD01000057">
    <property type="protein sequence ID" value="TLD00254.1"/>
    <property type="molecule type" value="Genomic_DNA"/>
</dbReference>
<accession>A0A4U8Q7E9</accession>
<feature type="compositionally biased region" description="Polar residues" evidence="2">
    <location>
        <begin position="165"/>
        <end position="177"/>
    </location>
</feature>
<evidence type="ECO:0000256" key="1">
    <source>
        <dbReference type="ARBA" id="ARBA00022737"/>
    </source>
</evidence>
<evidence type="ECO:0000259" key="5">
    <source>
        <dbReference type="Pfam" id="PF06458"/>
    </source>
</evidence>
<evidence type="ECO:0000256" key="4">
    <source>
        <dbReference type="SAM" id="SignalP"/>
    </source>
</evidence>
<dbReference type="InterPro" id="IPR009459">
    <property type="entry name" value="MucBP_dom"/>
</dbReference>
<keyword evidence="3" id="KW-1133">Transmembrane helix</keyword>
<keyword evidence="3" id="KW-0812">Transmembrane</keyword>
<evidence type="ECO:0000313" key="7">
    <source>
        <dbReference type="Proteomes" id="UP000306509"/>
    </source>
</evidence>
<organism evidence="6 7">
    <name type="scientific">Robinsoniella peoriensis</name>
    <dbReference type="NCBI Taxonomy" id="180332"/>
    <lineage>
        <taxon>Bacteria</taxon>
        <taxon>Bacillati</taxon>
        <taxon>Bacillota</taxon>
        <taxon>Clostridia</taxon>
        <taxon>Lachnospirales</taxon>
        <taxon>Lachnospiraceae</taxon>
        <taxon>Robinsoniella</taxon>
    </lineage>
</organism>
<keyword evidence="1" id="KW-0677">Repeat</keyword>
<dbReference type="Gene3D" id="3.10.20.320">
    <property type="entry name" value="Putative peptidoglycan bound protein (lpxtg motif)"/>
    <property type="match status" value="1"/>
</dbReference>
<sequence length="326" mass="35018" precursor="true">MKKISMLIMCFLMIFLAVPVLSAEAAKNYEVVFRGGSHGTLSEGDGKKVVYNIPYGEGFPNSPYAIPETGYVFKEWSEEPQEAGTPVTGKKIYVAKYIPVVSGVEYAVKYVDTNGNQLATTKVTMGENGNKITETALLISGYTADQKSKSVVLSDKNSEIQFIYTSNQSDVQQTEPQTNPPATEAPNNNPDNNTPAAPTTPAANNTPATTPPNTTPNNTTPNNTVDNNANNTPNNGENNQQAAPDENNQPAANENTVDIPDEQVPLADSPETDSEQETISIEDEDVPLSAAPEIKNDYTVIYIILGILAAAAAAFGIKTVVSRRRK</sequence>
<evidence type="ECO:0000256" key="2">
    <source>
        <dbReference type="SAM" id="MobiDB-lite"/>
    </source>
</evidence>
<feature type="chain" id="PRO_5039091972" description="MucBP domain-containing protein" evidence="4">
    <location>
        <begin position="23"/>
        <end position="326"/>
    </location>
</feature>
<feature type="transmembrane region" description="Helical" evidence="3">
    <location>
        <begin position="300"/>
        <end position="321"/>
    </location>
</feature>
<dbReference type="Proteomes" id="UP000306509">
    <property type="component" value="Unassembled WGS sequence"/>
</dbReference>
<feature type="compositionally biased region" description="Low complexity" evidence="2">
    <location>
        <begin position="180"/>
        <end position="208"/>
    </location>
</feature>
<dbReference type="STRING" id="180332.GCA_000797495_03609"/>
<feature type="domain" description="MucBP" evidence="5">
    <location>
        <begin position="108"/>
        <end position="165"/>
    </location>
</feature>
<evidence type="ECO:0000256" key="3">
    <source>
        <dbReference type="SAM" id="Phobius"/>
    </source>
</evidence>
<feature type="compositionally biased region" description="Polar residues" evidence="2">
    <location>
        <begin position="240"/>
        <end position="256"/>
    </location>
</feature>
<keyword evidence="4" id="KW-0732">Signal</keyword>
<feature type="compositionally biased region" description="Low complexity" evidence="2">
    <location>
        <begin position="215"/>
        <end position="239"/>
    </location>
</feature>
<keyword evidence="3" id="KW-0472">Membrane</keyword>
<evidence type="ECO:0000313" key="6">
    <source>
        <dbReference type="EMBL" id="TLD00254.1"/>
    </source>
</evidence>
<protein>
    <recommendedName>
        <fullName evidence="5">MucBP domain-containing protein</fullName>
    </recommendedName>
</protein>